<sequence length="251" mass="27710">MPTNRPFVLSIAGFDPSAGAGVLADIKTFEQHKVYGLSVLTANTIQTESHFSSIQWVAIEQVLESILVLFEKYKIETVKIGIVPSIEYLKAIVDLIKKQSPTTKIVWDTVLTSSTSFNFLAIQDRIALVEILRKIDLITPNYNEILVLGSNAAPINSIINQLTSHCAVLLKGGHNQNELGIDYLHTKDRFFRLSPKIDTIYEKHGSGCVLSAAITANLALGHDLLQSCKKAKDYIEQFLLSNPSLLGNHHA</sequence>
<evidence type="ECO:0000256" key="2">
    <source>
        <dbReference type="ARBA" id="ARBA00012135"/>
    </source>
</evidence>
<reference evidence="4 5" key="1">
    <citation type="submission" date="2017-04" db="EMBL/GenBank/DDBJ databases">
        <title>Compelte genome sequence of WV33.</title>
        <authorList>
            <person name="Lee P.C."/>
        </authorList>
    </citation>
    <scope>NUCLEOTIDE SEQUENCE [LARGE SCALE GENOMIC DNA]</scope>
    <source>
        <strain evidence="4 5">WV33</strain>
    </source>
</reference>
<organism evidence="4 5">
    <name type="scientific">Flavobacterium faecale</name>
    <dbReference type="NCBI Taxonomy" id="1355330"/>
    <lineage>
        <taxon>Bacteria</taxon>
        <taxon>Pseudomonadati</taxon>
        <taxon>Bacteroidota</taxon>
        <taxon>Flavobacteriia</taxon>
        <taxon>Flavobacteriales</taxon>
        <taxon>Flavobacteriaceae</taxon>
        <taxon>Flavobacterium</taxon>
    </lineage>
</organism>
<dbReference type="Gene3D" id="3.40.1190.20">
    <property type="match status" value="1"/>
</dbReference>
<accession>A0A2S1L9H3</accession>
<keyword evidence="4" id="KW-0418">Kinase</keyword>
<proteinExistence type="predicted"/>
<evidence type="ECO:0000313" key="5">
    <source>
        <dbReference type="Proteomes" id="UP000244527"/>
    </source>
</evidence>
<dbReference type="InterPro" id="IPR029056">
    <property type="entry name" value="Ribokinase-like"/>
</dbReference>
<dbReference type="InterPro" id="IPR004399">
    <property type="entry name" value="HMP/HMP-P_kinase_dom"/>
</dbReference>
<dbReference type="EC" id="2.7.1.49" evidence="2"/>
<dbReference type="SUPFAM" id="SSF53613">
    <property type="entry name" value="Ribokinase-like"/>
    <property type="match status" value="1"/>
</dbReference>
<dbReference type="PANTHER" id="PTHR20858:SF17">
    <property type="entry name" value="HYDROXYMETHYLPYRIMIDINE_PHOSPHOMETHYLPYRIMIDINE KINASE THI20-RELATED"/>
    <property type="match status" value="1"/>
</dbReference>
<dbReference type="GO" id="GO:0008972">
    <property type="term" value="F:phosphomethylpyrimidine kinase activity"/>
    <property type="evidence" value="ECO:0007669"/>
    <property type="project" value="InterPro"/>
</dbReference>
<evidence type="ECO:0000313" key="4">
    <source>
        <dbReference type="EMBL" id="AWG20409.1"/>
    </source>
</evidence>
<dbReference type="Pfam" id="PF08543">
    <property type="entry name" value="Phos_pyr_kin"/>
    <property type="match status" value="1"/>
</dbReference>
<dbReference type="AlphaFoldDB" id="A0A2S1L9H3"/>
<dbReference type="InterPro" id="IPR013749">
    <property type="entry name" value="PM/HMP-P_kinase-1"/>
</dbReference>
<protein>
    <recommendedName>
        <fullName evidence="2">hydroxymethylpyrimidine kinase</fullName>
        <ecNumber evidence="2">2.7.1.49</ecNumber>
    </recommendedName>
</protein>
<dbReference type="EMBL" id="CP020918">
    <property type="protein sequence ID" value="AWG20409.1"/>
    <property type="molecule type" value="Genomic_DNA"/>
</dbReference>
<dbReference type="OrthoDB" id="9810880at2"/>
<dbReference type="GO" id="GO:0008902">
    <property type="term" value="F:hydroxymethylpyrimidine kinase activity"/>
    <property type="evidence" value="ECO:0007669"/>
    <property type="project" value="UniProtKB-EC"/>
</dbReference>
<gene>
    <name evidence="4" type="ORF">FFWV33_02130</name>
</gene>
<dbReference type="GO" id="GO:0005829">
    <property type="term" value="C:cytosol"/>
    <property type="evidence" value="ECO:0007669"/>
    <property type="project" value="TreeGrafter"/>
</dbReference>
<dbReference type="PANTHER" id="PTHR20858">
    <property type="entry name" value="PHOSPHOMETHYLPYRIMIDINE KINASE"/>
    <property type="match status" value="1"/>
</dbReference>
<dbReference type="RefSeq" id="WP_108739371.1">
    <property type="nucleotide sequence ID" value="NZ_CP020918.1"/>
</dbReference>
<keyword evidence="5" id="KW-1185">Reference proteome</keyword>
<comment type="pathway">
    <text evidence="1">Cofactor biosynthesis; thiamine diphosphate biosynthesis.</text>
</comment>
<evidence type="ECO:0000259" key="3">
    <source>
        <dbReference type="Pfam" id="PF08543"/>
    </source>
</evidence>
<dbReference type="KEGG" id="ffa:FFWV33_02130"/>
<feature type="domain" description="Pyridoxamine kinase/Phosphomethylpyrimidine kinase" evidence="3">
    <location>
        <begin position="15"/>
        <end position="244"/>
    </location>
</feature>
<dbReference type="GO" id="GO:0009228">
    <property type="term" value="P:thiamine biosynthetic process"/>
    <property type="evidence" value="ECO:0007669"/>
    <property type="project" value="InterPro"/>
</dbReference>
<name>A0A2S1L9H3_9FLAO</name>
<dbReference type="Proteomes" id="UP000244527">
    <property type="component" value="Chromosome"/>
</dbReference>
<evidence type="ECO:0000256" key="1">
    <source>
        <dbReference type="ARBA" id="ARBA00004948"/>
    </source>
</evidence>
<dbReference type="CDD" id="cd01169">
    <property type="entry name" value="HMPP_kinase"/>
    <property type="match status" value="1"/>
</dbReference>
<keyword evidence="4" id="KW-0808">Transferase</keyword>